<proteinExistence type="predicted"/>
<evidence type="ECO:0000313" key="3">
    <source>
        <dbReference type="Proteomes" id="UP000542889"/>
    </source>
</evidence>
<dbReference type="EMBL" id="JABXWP010000016">
    <property type="protein sequence ID" value="NVO88960.1"/>
    <property type="molecule type" value="Genomic_DNA"/>
</dbReference>
<gene>
    <name evidence="2" type="ORF">HWN39_10765</name>
</gene>
<dbReference type="Proteomes" id="UP000542889">
    <property type="component" value="Unassembled WGS sequence"/>
</dbReference>
<keyword evidence="1" id="KW-1133">Transmembrane helix</keyword>
<accession>A0A7Y7UJY5</accession>
<reference evidence="2 3" key="1">
    <citation type="submission" date="2020-06" db="EMBL/GenBank/DDBJ databases">
        <title>Lactobacillus rhamnosus QC,genome.</title>
        <authorList>
            <person name="Yi H."/>
            <person name="Jin M."/>
        </authorList>
    </citation>
    <scope>NUCLEOTIDE SEQUENCE [LARGE SCALE GENOMIC DNA]</scope>
    <source>
        <strain evidence="2 3">QC</strain>
    </source>
</reference>
<dbReference type="RefSeq" id="WP_176818400.1">
    <property type="nucleotide sequence ID" value="NZ_JABXWP010000016.1"/>
</dbReference>
<dbReference type="AlphaFoldDB" id="A0A7Y7UJY5"/>
<keyword evidence="1" id="KW-0472">Membrane</keyword>
<evidence type="ECO:0000313" key="2">
    <source>
        <dbReference type="EMBL" id="NVO88960.1"/>
    </source>
</evidence>
<feature type="transmembrane region" description="Helical" evidence="1">
    <location>
        <begin position="59"/>
        <end position="77"/>
    </location>
</feature>
<organism evidence="2 3">
    <name type="scientific">Lacticaseibacillus rhamnosus</name>
    <name type="common">Lactobacillus rhamnosus</name>
    <dbReference type="NCBI Taxonomy" id="47715"/>
    <lineage>
        <taxon>Bacteria</taxon>
        <taxon>Bacillati</taxon>
        <taxon>Bacillota</taxon>
        <taxon>Bacilli</taxon>
        <taxon>Lactobacillales</taxon>
        <taxon>Lactobacillaceae</taxon>
        <taxon>Lacticaseibacillus</taxon>
    </lineage>
</organism>
<feature type="transmembrane region" description="Helical" evidence="1">
    <location>
        <begin position="21"/>
        <end position="39"/>
    </location>
</feature>
<evidence type="ECO:0000256" key="1">
    <source>
        <dbReference type="SAM" id="Phobius"/>
    </source>
</evidence>
<name>A0A7Y7UJY5_LACRH</name>
<keyword evidence="1" id="KW-0812">Transmembrane</keyword>
<feature type="transmembrane region" description="Helical" evidence="1">
    <location>
        <begin position="89"/>
        <end position="110"/>
    </location>
</feature>
<comment type="caution">
    <text evidence="2">The sequence shown here is derived from an EMBL/GenBank/DDBJ whole genome shotgun (WGS) entry which is preliminary data.</text>
</comment>
<protein>
    <submittedName>
        <fullName evidence="2">Uncharacterized protein</fullName>
    </submittedName>
</protein>
<sequence length="141" mass="16235">MSNLLLGKIKQNALIVKIRQNPLHIVYGLGFIYIGLWLMRHDHYFIWPPQYADYLNDDTVGYSFFLIGSSILVWTFIRDHARNWDEFNLITAGTVMFLLAICQLMSGLVGEYPMHSTLDWIASMMITFGIADLARRSDNGD</sequence>